<accession>A0ABV5SKF1</accession>
<evidence type="ECO:0000313" key="3">
    <source>
        <dbReference type="Proteomes" id="UP001589532"/>
    </source>
</evidence>
<evidence type="ECO:0008006" key="4">
    <source>
        <dbReference type="Google" id="ProtNLM"/>
    </source>
</evidence>
<keyword evidence="3" id="KW-1185">Reference proteome</keyword>
<proteinExistence type="predicted"/>
<evidence type="ECO:0000256" key="1">
    <source>
        <dbReference type="SAM" id="SignalP"/>
    </source>
</evidence>
<dbReference type="EMBL" id="JBHMBW010000106">
    <property type="protein sequence ID" value="MFB9631568.1"/>
    <property type="molecule type" value="Genomic_DNA"/>
</dbReference>
<gene>
    <name evidence="2" type="ORF">ACFFSA_51645</name>
</gene>
<feature type="chain" id="PRO_5046240478" description="Sensor domain-containing protein" evidence="1">
    <location>
        <begin position="29"/>
        <end position="222"/>
    </location>
</feature>
<keyword evidence="1" id="KW-0732">Signal</keyword>
<protein>
    <recommendedName>
        <fullName evidence="4">Sensor domain-containing protein</fullName>
    </recommendedName>
</protein>
<organism evidence="2 3">
    <name type="scientific">Nonomuraea helvata</name>
    <dbReference type="NCBI Taxonomy" id="37484"/>
    <lineage>
        <taxon>Bacteria</taxon>
        <taxon>Bacillati</taxon>
        <taxon>Actinomycetota</taxon>
        <taxon>Actinomycetes</taxon>
        <taxon>Streptosporangiales</taxon>
        <taxon>Streptosporangiaceae</taxon>
        <taxon>Nonomuraea</taxon>
    </lineage>
</organism>
<dbReference type="RefSeq" id="WP_344984143.1">
    <property type="nucleotide sequence ID" value="NZ_BAAAXV010000001.1"/>
</dbReference>
<comment type="caution">
    <text evidence="2">The sequence shown here is derived from an EMBL/GenBank/DDBJ whole genome shotgun (WGS) entry which is preliminary data.</text>
</comment>
<reference evidence="2 3" key="1">
    <citation type="submission" date="2024-09" db="EMBL/GenBank/DDBJ databases">
        <authorList>
            <person name="Sun Q."/>
            <person name="Mori K."/>
        </authorList>
    </citation>
    <scope>NUCLEOTIDE SEQUENCE [LARGE SCALE GENOMIC DNA]</scope>
    <source>
        <strain evidence="2 3">JCM 3143</strain>
    </source>
</reference>
<name>A0ABV5SKF1_9ACTN</name>
<evidence type="ECO:0000313" key="2">
    <source>
        <dbReference type="EMBL" id="MFB9631568.1"/>
    </source>
</evidence>
<sequence length="222" mass="23509">MHLAAARAALGGVTVVTAMLLTALPATAVAAPASTVQGGTTEAGVDRGVLLTKAEQPPVGQAYGDPWIDPYSEHDVNGPSCWDYGRRTGASAGLGARFATPTSFHSYNDVWVFPSADAAAAFERQWRADLATCVDRNPPAETGTAVFDITKVGEADGVDVLRVTAASNPYSTITYRFWVAVVRQGRAVYAVQLLDYRNGDPQPMPFDGTVAKIKAKLAAYYP</sequence>
<dbReference type="Proteomes" id="UP001589532">
    <property type="component" value="Unassembled WGS sequence"/>
</dbReference>
<feature type="signal peptide" evidence="1">
    <location>
        <begin position="1"/>
        <end position="28"/>
    </location>
</feature>